<sequence length="187" mass="21288">MIEAIQSIGPVSTLLISGLSTAVVAILMAFARMRNELRSRELEKVAVAYEKFLSALDRLPDDDTYMSEDMRDFINLLAENIQCESFADTYAERLCVHLDAKPKQRSASMFAEELDRLEKLRPELARNFEDLVSSAGFILAFRFEGPAKKVRLKLTDLYLREQEQPDFQALTDFKGSDWHHGDNHAVA</sequence>
<keyword evidence="3" id="KW-1185">Reference proteome</keyword>
<reference evidence="2 3" key="1">
    <citation type="submission" date="2018-08" db="EMBL/GenBank/DDBJ databases">
        <title>Henriciella mobilis sp. nov., isolated from seawater.</title>
        <authorList>
            <person name="Cheng H."/>
            <person name="Wu Y.-H."/>
            <person name="Xu X.-W."/>
            <person name="Guo L.-L."/>
        </authorList>
    </citation>
    <scope>NUCLEOTIDE SEQUENCE [LARGE SCALE GENOMIC DNA]</scope>
    <source>
        <strain evidence="2 3">CCUG66934</strain>
    </source>
</reference>
<dbReference type="EMBL" id="QWGB01000005">
    <property type="protein sequence ID" value="RIJ24428.1"/>
    <property type="molecule type" value="Genomic_DNA"/>
</dbReference>
<comment type="caution">
    <text evidence="2">The sequence shown here is derived from an EMBL/GenBank/DDBJ whole genome shotgun (WGS) entry which is preliminary data.</text>
</comment>
<keyword evidence="1" id="KW-0812">Transmembrane</keyword>
<protein>
    <submittedName>
        <fullName evidence="2">Uncharacterized protein</fullName>
    </submittedName>
</protein>
<dbReference type="AlphaFoldDB" id="A0A399QZU8"/>
<organism evidence="2 3">
    <name type="scientific">Henriciella barbarensis</name>
    <dbReference type="NCBI Taxonomy" id="86342"/>
    <lineage>
        <taxon>Bacteria</taxon>
        <taxon>Pseudomonadati</taxon>
        <taxon>Pseudomonadota</taxon>
        <taxon>Alphaproteobacteria</taxon>
        <taxon>Hyphomonadales</taxon>
        <taxon>Hyphomonadaceae</taxon>
        <taxon>Henriciella</taxon>
    </lineage>
</organism>
<evidence type="ECO:0000313" key="2">
    <source>
        <dbReference type="EMBL" id="RIJ24428.1"/>
    </source>
</evidence>
<gene>
    <name evidence="2" type="ORF">D1224_09385</name>
</gene>
<evidence type="ECO:0000256" key="1">
    <source>
        <dbReference type="SAM" id="Phobius"/>
    </source>
</evidence>
<name>A0A399QZU8_9PROT</name>
<keyword evidence="1" id="KW-1133">Transmembrane helix</keyword>
<feature type="transmembrane region" description="Helical" evidence="1">
    <location>
        <begin position="12"/>
        <end position="31"/>
    </location>
</feature>
<evidence type="ECO:0000313" key="3">
    <source>
        <dbReference type="Proteomes" id="UP000265431"/>
    </source>
</evidence>
<proteinExistence type="predicted"/>
<accession>A0A399QZU8</accession>
<keyword evidence="1" id="KW-0472">Membrane</keyword>
<dbReference type="RefSeq" id="WP_119379618.1">
    <property type="nucleotide sequence ID" value="NZ_QWGB01000005.1"/>
</dbReference>
<dbReference type="Proteomes" id="UP000265431">
    <property type="component" value="Unassembled WGS sequence"/>
</dbReference>